<protein>
    <submittedName>
        <fullName evidence="1">Uncharacterized protein</fullName>
    </submittedName>
</protein>
<gene>
    <name evidence="1" type="ORF">ENP55_02235</name>
</gene>
<evidence type="ECO:0000313" key="1">
    <source>
        <dbReference type="EMBL" id="HEF87124.1"/>
    </source>
</evidence>
<dbReference type="AlphaFoldDB" id="A0A7C2FXE9"/>
<reference evidence="1" key="1">
    <citation type="journal article" date="2020" name="mSystems">
        <title>Genome- and Community-Level Interaction Insights into Carbon Utilization and Element Cycling Functions of Hydrothermarchaeota in Hydrothermal Sediment.</title>
        <authorList>
            <person name="Zhou Z."/>
            <person name="Liu Y."/>
            <person name="Xu W."/>
            <person name="Pan J."/>
            <person name="Luo Z.H."/>
            <person name="Li M."/>
        </authorList>
    </citation>
    <scope>NUCLEOTIDE SEQUENCE [LARGE SCALE GENOMIC DNA]</scope>
    <source>
        <strain evidence="1">SpSt-23</strain>
    </source>
</reference>
<name>A0A7C2FXE9_9CREN</name>
<proteinExistence type="predicted"/>
<accession>A0A7C2FXE9</accession>
<dbReference type="EMBL" id="DSJT01000009">
    <property type="protein sequence ID" value="HEF87124.1"/>
    <property type="molecule type" value="Genomic_DNA"/>
</dbReference>
<comment type="caution">
    <text evidence="1">The sequence shown here is derived from an EMBL/GenBank/DDBJ whole genome shotgun (WGS) entry which is preliminary data.</text>
</comment>
<organism evidence="1">
    <name type="scientific">Thermosphaera aggregans</name>
    <dbReference type="NCBI Taxonomy" id="54254"/>
    <lineage>
        <taxon>Archaea</taxon>
        <taxon>Thermoproteota</taxon>
        <taxon>Thermoprotei</taxon>
        <taxon>Desulfurococcales</taxon>
        <taxon>Desulfurococcaceae</taxon>
        <taxon>Thermosphaera</taxon>
    </lineage>
</organism>
<sequence>MPRICVEASWIEGLTLCFNYEDCVKVEKVLADFFKQAGTRVQLEAVVARQGERLLSSGEVVCEDLNMRLNRVFKGG</sequence>